<dbReference type="Pfam" id="PF16483">
    <property type="entry name" value="Glyco_hydro_64"/>
    <property type="match status" value="1"/>
</dbReference>
<sequence>MRFRTRVLGVVAAAVAVAGVLSAAPERSADAAVPATIPLTITNNSGRGDAVYIYNLGTNLATGQQGWADTSGTFHAWPAGGNPPTPAPDASIAGPANGQSVTIQMPKFSGRVYFSYGQKLVFQLTTGGLVQPAVQNPSDPNRNILFHWSEYTLNDSGLWINSTQVDMVSAPYAVSVKAGDGSTKTTGHLKSGGYNAVYNGLRNAPGGWGGLIQTAPDGSVLRALSPLFGVETGALPASAMDDYINRVWSKYSSETLTVTPFGDQPNTKYFGRVSGGVMNFTNSSGAVVTSFQKPDSASVFGCFKLLDAPNDQIRGPISRTLCAGYNRSTLLTNPNQPDPNDANFYQDAVTNQYSKIIHSQMADGHAYGFAFDDVGNHEALVHDGNPQQAGLILDPFN</sequence>
<dbReference type="InterPro" id="IPR037398">
    <property type="entry name" value="Glyco_hydro_64_fam"/>
</dbReference>
<reference evidence="3 4" key="1">
    <citation type="submission" date="2019-02" db="EMBL/GenBank/DDBJ databases">
        <title>Kribbella capetownensis sp. nov. and Kribbella speibonae sp. nov., isolated from soil.</title>
        <authorList>
            <person name="Curtis S.M."/>
            <person name="Norton I."/>
            <person name="Everest G.J."/>
            <person name="Meyers P.R."/>
        </authorList>
    </citation>
    <scope>NUCLEOTIDE SEQUENCE [LARGE SCALE GENOMIC DNA]</scope>
    <source>
        <strain evidence="3 4">KCTC 29219</strain>
    </source>
</reference>
<comment type="caution">
    <text evidence="3">The sequence shown here is derived from an EMBL/GenBank/DDBJ whole genome shotgun (WGS) entry which is preliminary data.</text>
</comment>
<keyword evidence="1" id="KW-0732">Signal</keyword>
<dbReference type="EMBL" id="SJJZ01000001">
    <property type="protein sequence ID" value="TCC10205.1"/>
    <property type="molecule type" value="Genomic_DNA"/>
</dbReference>
<accession>A0A4R0HG52</accession>
<protein>
    <submittedName>
        <fullName evidence="3">Sugar hydrolase</fullName>
    </submittedName>
</protein>
<evidence type="ECO:0000313" key="4">
    <source>
        <dbReference type="Proteomes" id="UP000292346"/>
    </source>
</evidence>
<feature type="signal peptide" evidence="1">
    <location>
        <begin position="1"/>
        <end position="23"/>
    </location>
</feature>
<dbReference type="PANTHER" id="PTHR38165:SF1">
    <property type="entry name" value="GLUCANASE B"/>
    <property type="match status" value="1"/>
</dbReference>
<dbReference type="RefSeq" id="WP_131334622.1">
    <property type="nucleotide sequence ID" value="NZ_SJJZ01000001.1"/>
</dbReference>
<keyword evidence="4" id="KW-1185">Reference proteome</keyword>
<dbReference type="CDD" id="cd09216">
    <property type="entry name" value="GH64-LPHase-like"/>
    <property type="match status" value="1"/>
</dbReference>
<evidence type="ECO:0000256" key="1">
    <source>
        <dbReference type="SAM" id="SignalP"/>
    </source>
</evidence>
<dbReference type="OrthoDB" id="5513218at2"/>
<dbReference type="Proteomes" id="UP000292346">
    <property type="component" value="Unassembled WGS sequence"/>
</dbReference>
<evidence type="ECO:0000259" key="2">
    <source>
        <dbReference type="PROSITE" id="PS52006"/>
    </source>
</evidence>
<dbReference type="Gene3D" id="3.30.920.50">
    <property type="entry name" value="Beta-1,3-glucanase, C-terminal domain"/>
    <property type="match status" value="1"/>
</dbReference>
<dbReference type="InterPro" id="IPR042517">
    <property type="entry name" value="Glyco_hydro_64_N_2"/>
</dbReference>
<evidence type="ECO:0000313" key="3">
    <source>
        <dbReference type="EMBL" id="TCC10205.1"/>
    </source>
</evidence>
<dbReference type="InterPro" id="IPR037176">
    <property type="entry name" value="Osmotin/thaumatin-like_sf"/>
</dbReference>
<dbReference type="PROSITE" id="PS52006">
    <property type="entry name" value="GH64"/>
    <property type="match status" value="1"/>
</dbReference>
<organism evidence="3 4">
    <name type="scientific">Kribbella soli</name>
    <dbReference type="NCBI Taxonomy" id="1124743"/>
    <lineage>
        <taxon>Bacteria</taxon>
        <taxon>Bacillati</taxon>
        <taxon>Actinomycetota</taxon>
        <taxon>Actinomycetes</taxon>
        <taxon>Propionibacteriales</taxon>
        <taxon>Kribbellaceae</taxon>
        <taxon>Kribbella</taxon>
    </lineage>
</organism>
<dbReference type="GO" id="GO:0016787">
    <property type="term" value="F:hydrolase activity"/>
    <property type="evidence" value="ECO:0007669"/>
    <property type="project" value="UniProtKB-KW"/>
</dbReference>
<dbReference type="Gene3D" id="2.60.110.10">
    <property type="entry name" value="Thaumatin"/>
    <property type="match status" value="1"/>
</dbReference>
<dbReference type="AlphaFoldDB" id="A0A4R0HG52"/>
<dbReference type="InterPro" id="IPR032477">
    <property type="entry name" value="Glyco_hydro_64"/>
</dbReference>
<keyword evidence="3" id="KW-0378">Hydrolase</keyword>
<name>A0A4R0HG52_9ACTN</name>
<feature type="chain" id="PRO_5020963424" evidence="1">
    <location>
        <begin position="24"/>
        <end position="397"/>
    </location>
</feature>
<dbReference type="PANTHER" id="PTHR38165">
    <property type="match status" value="1"/>
</dbReference>
<feature type="domain" description="GH64" evidence="2">
    <location>
        <begin position="34"/>
        <end position="395"/>
    </location>
</feature>
<gene>
    <name evidence="3" type="ORF">E0H45_02425</name>
</gene>
<proteinExistence type="predicted"/>